<dbReference type="CDD" id="cd02440">
    <property type="entry name" value="AdoMet_MTases"/>
    <property type="match status" value="1"/>
</dbReference>
<dbReference type="EMBL" id="FWZX01000017">
    <property type="protein sequence ID" value="SMF48338.1"/>
    <property type="molecule type" value="Genomic_DNA"/>
</dbReference>
<dbReference type="PANTHER" id="PTHR43861">
    <property type="entry name" value="TRANS-ACONITATE 2-METHYLTRANSFERASE-RELATED"/>
    <property type="match status" value="1"/>
</dbReference>
<accession>A0A1Y6CCJ3</accession>
<keyword evidence="1 4" id="KW-0489">Methyltransferase</keyword>
<dbReference type="RefSeq" id="WP_085124305.1">
    <property type="nucleotide sequence ID" value="NZ_FWZX01000017.1"/>
</dbReference>
<keyword evidence="5" id="KW-1185">Reference proteome</keyword>
<evidence type="ECO:0000256" key="1">
    <source>
        <dbReference type="ARBA" id="ARBA00022603"/>
    </source>
</evidence>
<dbReference type="SUPFAM" id="SSF53335">
    <property type="entry name" value="S-adenosyl-L-methionine-dependent methyltransferases"/>
    <property type="match status" value="1"/>
</dbReference>
<dbReference type="PANTHER" id="PTHR43861:SF1">
    <property type="entry name" value="TRANS-ACONITATE 2-METHYLTRANSFERASE"/>
    <property type="match status" value="1"/>
</dbReference>
<protein>
    <submittedName>
        <fullName evidence="4">Methyltransferase domain-containing protein</fullName>
    </submittedName>
</protein>
<dbReference type="Proteomes" id="UP000192917">
    <property type="component" value="Unassembled WGS sequence"/>
</dbReference>
<reference evidence="4 5" key="1">
    <citation type="submission" date="2017-04" db="EMBL/GenBank/DDBJ databases">
        <authorList>
            <person name="Afonso C.L."/>
            <person name="Miller P.J."/>
            <person name="Scott M.A."/>
            <person name="Spackman E."/>
            <person name="Goraichik I."/>
            <person name="Dimitrov K.M."/>
            <person name="Suarez D.L."/>
            <person name="Swayne D.E."/>
        </authorList>
    </citation>
    <scope>NUCLEOTIDE SEQUENCE [LARGE SCALE GENOMIC DNA]</scope>
    <source>
        <strain evidence="4 5">USBA 355</strain>
    </source>
</reference>
<dbReference type="Pfam" id="PF13649">
    <property type="entry name" value="Methyltransf_25"/>
    <property type="match status" value="1"/>
</dbReference>
<dbReference type="InterPro" id="IPR029063">
    <property type="entry name" value="SAM-dependent_MTases_sf"/>
</dbReference>
<name>A0A1Y6CCJ3_9PROT</name>
<dbReference type="InterPro" id="IPR041698">
    <property type="entry name" value="Methyltransf_25"/>
</dbReference>
<dbReference type="GO" id="GO:0008168">
    <property type="term" value="F:methyltransferase activity"/>
    <property type="evidence" value="ECO:0007669"/>
    <property type="project" value="UniProtKB-KW"/>
</dbReference>
<organism evidence="4 5">
    <name type="scientific">Tistlia consotensis USBA 355</name>
    <dbReference type="NCBI Taxonomy" id="560819"/>
    <lineage>
        <taxon>Bacteria</taxon>
        <taxon>Pseudomonadati</taxon>
        <taxon>Pseudomonadota</taxon>
        <taxon>Alphaproteobacteria</taxon>
        <taxon>Rhodospirillales</taxon>
        <taxon>Rhodovibrionaceae</taxon>
        <taxon>Tistlia</taxon>
    </lineage>
</organism>
<feature type="domain" description="Methyltransferase" evidence="3">
    <location>
        <begin position="56"/>
        <end position="150"/>
    </location>
</feature>
<evidence type="ECO:0000313" key="5">
    <source>
        <dbReference type="Proteomes" id="UP000192917"/>
    </source>
</evidence>
<keyword evidence="2 4" id="KW-0808">Transferase</keyword>
<dbReference type="Gene3D" id="3.40.50.150">
    <property type="entry name" value="Vaccinia Virus protein VP39"/>
    <property type="match status" value="1"/>
</dbReference>
<gene>
    <name evidence="4" type="ORF">SAMN05428998_11773</name>
</gene>
<dbReference type="STRING" id="560819.SAMN05428998_11773"/>
<evidence type="ECO:0000256" key="2">
    <source>
        <dbReference type="ARBA" id="ARBA00022679"/>
    </source>
</evidence>
<proteinExistence type="predicted"/>
<evidence type="ECO:0000313" key="4">
    <source>
        <dbReference type="EMBL" id="SMF48338.1"/>
    </source>
</evidence>
<evidence type="ECO:0000259" key="3">
    <source>
        <dbReference type="Pfam" id="PF13649"/>
    </source>
</evidence>
<dbReference type="AlphaFoldDB" id="A0A1Y6CCJ3"/>
<dbReference type="GO" id="GO:0032259">
    <property type="term" value="P:methylation"/>
    <property type="evidence" value="ECO:0007669"/>
    <property type="project" value="UniProtKB-KW"/>
</dbReference>
<sequence length="234" mass="25517">MAEQPKPDWWYDDLRQVGLDFDDPGAVAVYDRNQGDRTAENEALAARLGLGPGRLVVEFGCGTGSFARAAARAGAGVRAVDVSAAMLAFAEERTRREGLAVAFHRAGFLSYRHDGGPADAVVSQFALHHLPDFWKGQALARIAALLRPGGLFYLRDVVFGFAPAAAREGVEAWIGAVAEPEGAGFTRADFAGHVRDEHSTYDFLLEALLQRCGFEIEERWQSLGAYAAYLCRRR</sequence>